<evidence type="ECO:0000313" key="1">
    <source>
        <dbReference type="EMBL" id="KAJ1675047.1"/>
    </source>
</evidence>
<dbReference type="EMBL" id="JAMZIH010005521">
    <property type="protein sequence ID" value="KAJ1675047.1"/>
    <property type="molecule type" value="Genomic_DNA"/>
</dbReference>
<name>A0ACC1HFT9_9FUNG</name>
<dbReference type="Proteomes" id="UP001145114">
    <property type="component" value="Unassembled WGS sequence"/>
</dbReference>
<evidence type="ECO:0000313" key="2">
    <source>
        <dbReference type="Proteomes" id="UP001145114"/>
    </source>
</evidence>
<keyword evidence="2" id="KW-1185">Reference proteome</keyword>
<reference evidence="1" key="1">
    <citation type="submission" date="2022-06" db="EMBL/GenBank/DDBJ databases">
        <title>Phylogenomic reconstructions and comparative analyses of Kickxellomycotina fungi.</title>
        <authorList>
            <person name="Reynolds N.K."/>
            <person name="Stajich J.E."/>
            <person name="Barry K."/>
            <person name="Grigoriev I.V."/>
            <person name="Crous P."/>
            <person name="Smith M.E."/>
        </authorList>
    </citation>
    <scope>NUCLEOTIDE SEQUENCE</scope>
    <source>
        <strain evidence="1">RSA 2271</strain>
    </source>
</reference>
<accession>A0ACC1HFT9</accession>
<sequence>MDCNYYGVRQVTEALLPLMKPKGRIINISSSVGRLKLFSPELQKQYSRSDLAVPELDRLQEMFVSGVRDDTYQTLGYPQQSYGVTKAGVTAYTKILARLHKDDPRNLFFAAVCPGWVQTDMNRGKGHLTVDQAVETPIYLALSDEGRIFANNGEFWSRKTVAIW</sequence>
<organism evidence="1 2">
    <name type="scientific">Spiromyces aspiralis</name>
    <dbReference type="NCBI Taxonomy" id="68401"/>
    <lineage>
        <taxon>Eukaryota</taxon>
        <taxon>Fungi</taxon>
        <taxon>Fungi incertae sedis</taxon>
        <taxon>Zoopagomycota</taxon>
        <taxon>Kickxellomycotina</taxon>
        <taxon>Kickxellomycetes</taxon>
        <taxon>Kickxellales</taxon>
        <taxon>Kickxellaceae</taxon>
        <taxon>Spiromyces</taxon>
    </lineage>
</organism>
<gene>
    <name evidence="1" type="ORF">EV182_002041</name>
</gene>
<proteinExistence type="predicted"/>
<protein>
    <submittedName>
        <fullName evidence="1">Uncharacterized protein</fullName>
    </submittedName>
</protein>
<comment type="caution">
    <text evidence="1">The sequence shown here is derived from an EMBL/GenBank/DDBJ whole genome shotgun (WGS) entry which is preliminary data.</text>
</comment>